<evidence type="ECO:0000313" key="2">
    <source>
        <dbReference type="EMBL" id="MBB6431073.1"/>
    </source>
</evidence>
<comment type="caution">
    <text evidence="2">The sequence shown here is derived from an EMBL/GenBank/DDBJ whole genome shotgun (WGS) entry which is preliminary data.</text>
</comment>
<proteinExistence type="predicted"/>
<keyword evidence="3" id="KW-1185">Reference proteome</keyword>
<gene>
    <name evidence="2" type="ORF">HNQ40_002879</name>
</gene>
<dbReference type="Gene3D" id="1.25.40.10">
    <property type="entry name" value="Tetratricopeptide repeat domain"/>
    <property type="match status" value="1"/>
</dbReference>
<organism evidence="2 3">
    <name type="scientific">Algisphaera agarilytica</name>
    <dbReference type="NCBI Taxonomy" id="1385975"/>
    <lineage>
        <taxon>Bacteria</taxon>
        <taxon>Pseudomonadati</taxon>
        <taxon>Planctomycetota</taxon>
        <taxon>Phycisphaerae</taxon>
        <taxon>Phycisphaerales</taxon>
        <taxon>Phycisphaeraceae</taxon>
        <taxon>Algisphaera</taxon>
    </lineage>
</organism>
<feature type="chain" id="PRO_5030987276" evidence="1">
    <location>
        <begin position="35"/>
        <end position="782"/>
    </location>
</feature>
<dbReference type="AlphaFoldDB" id="A0A7X0LMI9"/>
<feature type="signal peptide" evidence="1">
    <location>
        <begin position="1"/>
        <end position="34"/>
    </location>
</feature>
<dbReference type="InterPro" id="IPR011990">
    <property type="entry name" value="TPR-like_helical_dom_sf"/>
</dbReference>
<dbReference type="RefSeq" id="WP_184678569.1">
    <property type="nucleotide sequence ID" value="NZ_JACHGY010000001.1"/>
</dbReference>
<accession>A0A7X0LMI9</accession>
<dbReference type="SUPFAM" id="SSF48452">
    <property type="entry name" value="TPR-like"/>
    <property type="match status" value="1"/>
</dbReference>
<sequence length="782" mass="85294">MSLRRTASPVRQFFLTAIIAAVLLASFASTHASAQLASDEVTGEQLVADMLLRLAMQTLSDPRNTGEELREDQLAQSQVMMDLALELSPDDADLWAKQIYLAELVGDSSAVLTALRRYVELKPEHDAFRLRLTLAELSEVETLDGRLAILEDKLAEARTFDYSDAYVSRLASAAASIAREIGNNDAFLKNLKTAVRADSANGEAAMLTYELALERGAKPLNIGAAAINLVRARPLDSDSRLLLADALYNLGVYDRAVRQFEVAAELPRGTPIPPSVWSTWSSSLIASGQTREAEDFIEQVEQELARPAEEGGAEAALPLELELHRRILHGDTEPGQAALKSVMDQLQARIDAGDNEAKLELAWITALFGEDTEPVGPMLEGQDRNDPRYIRATGFMFMREGAERWARNAFEQVSETDPISAYGLALLMGRDDAGRARFVRSVVHDHPGTLGGLLAASMLHELRRDVMPGPNGKAVVDAMNRLPIALWRFDIDRNPWVSMRANFDSSRSQFLETIDAELIVQNGLDIPLPIDPAVGLGNQAYISLSGFIAGQSIGQFPPMIIDMRGRLTLNPRERLITDIRIDRSIFGLFLTRSTPTTLTYNTTFTTDPRFLPNGALVPGTLGGIDTVRSLQAFVPAMAAENLTKWASDVASGVGLPRYVGLNRLARAGDALAPSAQVDRELSQLCIETLKTAYETSGPVDQAWILLMLTPDANNSQFQSILDEAKRSESDLVQVAFLSAHASGPDDTALTTAIRDGSPRVQRFAQGLQEFLRLPPAEAPAAP</sequence>
<dbReference type="Proteomes" id="UP000541810">
    <property type="component" value="Unassembled WGS sequence"/>
</dbReference>
<evidence type="ECO:0000313" key="3">
    <source>
        <dbReference type="Proteomes" id="UP000541810"/>
    </source>
</evidence>
<evidence type="ECO:0000256" key="1">
    <source>
        <dbReference type="SAM" id="SignalP"/>
    </source>
</evidence>
<keyword evidence="1" id="KW-0732">Signal</keyword>
<dbReference type="EMBL" id="JACHGY010000001">
    <property type="protein sequence ID" value="MBB6431073.1"/>
    <property type="molecule type" value="Genomic_DNA"/>
</dbReference>
<reference evidence="2 3" key="1">
    <citation type="submission" date="2020-08" db="EMBL/GenBank/DDBJ databases">
        <title>Genomic Encyclopedia of Type Strains, Phase IV (KMG-IV): sequencing the most valuable type-strain genomes for metagenomic binning, comparative biology and taxonomic classification.</title>
        <authorList>
            <person name="Goeker M."/>
        </authorList>
    </citation>
    <scope>NUCLEOTIDE SEQUENCE [LARGE SCALE GENOMIC DNA]</scope>
    <source>
        <strain evidence="2 3">DSM 103725</strain>
    </source>
</reference>
<name>A0A7X0LMI9_9BACT</name>
<protein>
    <submittedName>
        <fullName evidence="2">Tetratricopeptide (TPR) repeat protein</fullName>
    </submittedName>
</protein>